<dbReference type="OrthoDB" id="5573326at2759"/>
<dbReference type="Proteomes" id="UP000272025">
    <property type="component" value="Unassembled WGS sequence"/>
</dbReference>
<evidence type="ECO:0000313" key="1">
    <source>
        <dbReference type="EMBL" id="ROT39853.1"/>
    </source>
</evidence>
<proteinExistence type="predicted"/>
<dbReference type="RefSeq" id="XP_028467659.1">
    <property type="nucleotide sequence ID" value="XM_028614930.1"/>
</dbReference>
<protein>
    <submittedName>
        <fullName evidence="1">Uncharacterized protein</fullName>
    </submittedName>
</protein>
<dbReference type="STRING" id="1314773.A0A3N2PZ96"/>
<dbReference type="AlphaFoldDB" id="A0A3N2PZ96"/>
<accession>A0A3N2PZ96</accession>
<dbReference type="GeneID" id="39583407"/>
<evidence type="ECO:0000313" key="2">
    <source>
        <dbReference type="Proteomes" id="UP000272025"/>
    </source>
</evidence>
<keyword evidence="2" id="KW-1185">Reference proteome</keyword>
<dbReference type="EMBL" id="ML119053">
    <property type="protein sequence ID" value="ROT39853.1"/>
    <property type="molecule type" value="Genomic_DNA"/>
</dbReference>
<reference evidence="1 2" key="1">
    <citation type="journal article" date="2018" name="Mol. Ecol.">
        <title>The obligate alkalophilic soda-lake fungus Sodiomyces alkalinus has shifted to a protein diet.</title>
        <authorList>
            <person name="Grum-Grzhimaylo A.A."/>
            <person name="Falkoski D.L."/>
            <person name="van den Heuvel J."/>
            <person name="Valero-Jimenez C.A."/>
            <person name="Min B."/>
            <person name="Choi I.G."/>
            <person name="Lipzen A."/>
            <person name="Daum C.G."/>
            <person name="Aanen D.K."/>
            <person name="Tsang A."/>
            <person name="Henrissat B."/>
            <person name="Bilanenko E.N."/>
            <person name="de Vries R.P."/>
            <person name="van Kan J.A.L."/>
            <person name="Grigoriev I.V."/>
            <person name="Debets A.J.M."/>
        </authorList>
    </citation>
    <scope>NUCLEOTIDE SEQUENCE [LARGE SCALE GENOMIC DNA]</scope>
    <source>
        <strain evidence="1 2">F11</strain>
    </source>
</reference>
<name>A0A3N2PZ96_SODAK</name>
<sequence>MIAAIPVTDEQRKARKKEFIDPINEDSICQLASRHNDMKPCEVLRSSNGSYSTRYLLYVTFPDDGTQWVPMQPALCDDWAKIQSEVYPKQTHHPYPHIHGFGRDEALARNPIYNSSIPYPGLRIWIPPRYRVVYEGYQDMPRPFLLITYRCPGSTPEARIPTPTATYNRRVYHPVVGPLSSIHINDMQVEGSDRLDPPPVIHATSVDRGARIGLAEDWNLELINDVALPIADVYDKLFEEPSSEVVPRFFNTPRPGISITEAQLTPHLEATYVPWSQFHLEQTWRPYTRGDVAATAEKRAGRPRVVARLGVLSDVKELFEPSSQTRNHRLNRSVSPVSIDSLRAINFDRLQLVQSSSVLAGDVLLWSRIDNTDASIITILASSIHMSSDCSRSVTYDKKHGLVASSFRKQVYGVDVVNKNAIHLIHPPIFEHSYSFIRSFVHSFIRSFVHSFIRSFVHSFIHPRETPAGGDTVEHFPKPATRWAKSPLPPRLWTSDALMRLSYARGVTALHYFHQRRTAIQSLFGAKTGAACQPERPGLAACPSTQYVPTCTDADQ</sequence>
<gene>
    <name evidence="1" type="ORF">SODALDRAFT_377769</name>
</gene>
<organism evidence="1 2">
    <name type="scientific">Sodiomyces alkalinus (strain CBS 110278 / VKM F-3762 / F11)</name>
    <name type="common">Alkaliphilic filamentous fungus</name>
    <dbReference type="NCBI Taxonomy" id="1314773"/>
    <lineage>
        <taxon>Eukaryota</taxon>
        <taxon>Fungi</taxon>
        <taxon>Dikarya</taxon>
        <taxon>Ascomycota</taxon>
        <taxon>Pezizomycotina</taxon>
        <taxon>Sordariomycetes</taxon>
        <taxon>Hypocreomycetidae</taxon>
        <taxon>Glomerellales</taxon>
        <taxon>Plectosphaerellaceae</taxon>
        <taxon>Sodiomyces</taxon>
    </lineage>
</organism>